<feature type="region of interest" description="Disordered" evidence="1">
    <location>
        <begin position="317"/>
        <end position="352"/>
    </location>
</feature>
<dbReference type="Proteomes" id="UP000799437">
    <property type="component" value="Unassembled WGS sequence"/>
</dbReference>
<feature type="compositionally biased region" description="Polar residues" evidence="1">
    <location>
        <begin position="201"/>
        <end position="210"/>
    </location>
</feature>
<feature type="region of interest" description="Disordered" evidence="1">
    <location>
        <begin position="604"/>
        <end position="672"/>
    </location>
</feature>
<feature type="compositionally biased region" description="Polar residues" evidence="1">
    <location>
        <begin position="99"/>
        <end position="121"/>
    </location>
</feature>
<feature type="region of interest" description="Disordered" evidence="1">
    <location>
        <begin position="376"/>
        <end position="398"/>
    </location>
</feature>
<feature type="compositionally biased region" description="Basic and acidic residues" evidence="1">
    <location>
        <begin position="87"/>
        <end position="98"/>
    </location>
</feature>
<gene>
    <name evidence="2" type="ORF">EJ05DRAFT_495343</name>
</gene>
<feature type="compositionally biased region" description="Basic and acidic residues" evidence="1">
    <location>
        <begin position="604"/>
        <end position="614"/>
    </location>
</feature>
<dbReference type="AlphaFoldDB" id="A0A6A6WI34"/>
<name>A0A6A6WI34_9PEZI</name>
<feature type="compositionally biased region" description="Acidic residues" evidence="1">
    <location>
        <begin position="632"/>
        <end position="669"/>
    </location>
</feature>
<sequence length="893" mass="98564">MSQYPSRPDTDQDRFYQPTFKVTMSSRLPPPPCPIARAYTTCPPRGALQFAKPAHNNSPVCKEYRYEDREMVFSDESSSSRQNVDSSTERKQRERDRSTSVLSPYRTPSDQANKQRTSPGHNTEAGIPLNDHDHRRNPVPRHSALNDPCTAQAQRYKASIEHERPDEITTATVTGGPRDTDFHHTGGILGQHDTERKRPSSSKATVSIRSAQPPGTLHRTRGTPVPGVIVSDLEVPHDIPVISREGKHIMRYVMSMEEEMRLAFEDVAMHLTPDGGDEVYWSALVEKGAEIVSTAVQTYLGLLDTCKLQNLPDGRVDYGNRSRNEGSVPKPYLDSSGATRRDEKIDHQAVLTPNMPLKKAMKSPVRIEALSKARLETEPPEKMRASTQSSTMHHQNAVNDKEAKEKFLKYGKELQHNSPYSELMLSRWAPKHIPVPESQQKLHPQHSRNAPVTATRYRKLELRKQRATNATLAPHDKIHSHNYLKGKDEEIKAALHHRNKLIDHARIRAYHSRVLRDKVPENASRMKIYSLTHLKKTYQEGVVKSMEAIDRAITGGASTNQICGLVKNRDQATALLDFAKDLLAKEQAVLAGYTAVKGASDGRVENEASYDNERSGASSSLTEHSDRCEQQNDGESDEKGDEDSDENSDGDSETEGPEGNDEDSEDDSEDNKNANIEANNAKVHHALENTTKLFAEPNATTSPTMKQHTARNTAPPYQTSKTSIHQNQILKAPTISPGQYLLPSARATSLHASATSGPVSKSEQAYKSNSNFDQGCKSVNATCSVAPCDPSRSKRAIPKSRLVTRDVPVPASASGAALPEFRFPALEKGVNTSPSLSAEANGSATGGIVDGTDVLYEHRNFGVIGSGVVSIDDAWLDSDVSENNEWEIIDGSE</sequence>
<dbReference type="GeneID" id="54487302"/>
<feature type="compositionally biased region" description="Basic and acidic residues" evidence="1">
    <location>
        <begin position="158"/>
        <end position="167"/>
    </location>
</feature>
<protein>
    <submittedName>
        <fullName evidence="2">Uncharacterized protein</fullName>
    </submittedName>
</protein>
<feature type="region of interest" description="Disordered" evidence="1">
    <location>
        <begin position="695"/>
        <end position="725"/>
    </location>
</feature>
<evidence type="ECO:0000256" key="1">
    <source>
        <dbReference type="SAM" id="MobiDB-lite"/>
    </source>
</evidence>
<proteinExistence type="predicted"/>
<feature type="compositionally biased region" description="Polar residues" evidence="1">
    <location>
        <begin position="75"/>
        <end position="86"/>
    </location>
</feature>
<dbReference type="EMBL" id="ML996565">
    <property type="protein sequence ID" value="KAF2762462.1"/>
    <property type="molecule type" value="Genomic_DNA"/>
</dbReference>
<accession>A0A6A6WI34</accession>
<reference evidence="2" key="1">
    <citation type="journal article" date="2020" name="Stud. Mycol.">
        <title>101 Dothideomycetes genomes: a test case for predicting lifestyles and emergence of pathogens.</title>
        <authorList>
            <person name="Haridas S."/>
            <person name="Albert R."/>
            <person name="Binder M."/>
            <person name="Bloem J."/>
            <person name="Labutti K."/>
            <person name="Salamov A."/>
            <person name="Andreopoulos B."/>
            <person name="Baker S."/>
            <person name="Barry K."/>
            <person name="Bills G."/>
            <person name="Bluhm B."/>
            <person name="Cannon C."/>
            <person name="Castanera R."/>
            <person name="Culley D."/>
            <person name="Daum C."/>
            <person name="Ezra D."/>
            <person name="Gonzalez J."/>
            <person name="Henrissat B."/>
            <person name="Kuo A."/>
            <person name="Liang C."/>
            <person name="Lipzen A."/>
            <person name="Lutzoni F."/>
            <person name="Magnuson J."/>
            <person name="Mondo S."/>
            <person name="Nolan M."/>
            <person name="Ohm R."/>
            <person name="Pangilinan J."/>
            <person name="Park H.-J."/>
            <person name="Ramirez L."/>
            <person name="Alfaro M."/>
            <person name="Sun H."/>
            <person name="Tritt A."/>
            <person name="Yoshinaga Y."/>
            <person name="Zwiers L.-H."/>
            <person name="Turgeon B."/>
            <person name="Goodwin S."/>
            <person name="Spatafora J."/>
            <person name="Crous P."/>
            <person name="Grigoriev I."/>
        </authorList>
    </citation>
    <scope>NUCLEOTIDE SEQUENCE</scope>
    <source>
        <strain evidence="2">CBS 121739</strain>
    </source>
</reference>
<keyword evidence="3" id="KW-1185">Reference proteome</keyword>
<evidence type="ECO:0000313" key="3">
    <source>
        <dbReference type="Proteomes" id="UP000799437"/>
    </source>
</evidence>
<dbReference type="RefSeq" id="XP_033604913.1">
    <property type="nucleotide sequence ID" value="XM_033746248.1"/>
</dbReference>
<feature type="region of interest" description="Disordered" evidence="1">
    <location>
        <begin position="1"/>
        <end position="32"/>
    </location>
</feature>
<feature type="compositionally biased region" description="Polar residues" evidence="1">
    <location>
        <begin position="385"/>
        <end position="398"/>
    </location>
</feature>
<organism evidence="2 3">
    <name type="scientific">Pseudovirgaria hyperparasitica</name>
    <dbReference type="NCBI Taxonomy" id="470096"/>
    <lineage>
        <taxon>Eukaryota</taxon>
        <taxon>Fungi</taxon>
        <taxon>Dikarya</taxon>
        <taxon>Ascomycota</taxon>
        <taxon>Pezizomycotina</taxon>
        <taxon>Dothideomycetes</taxon>
        <taxon>Dothideomycetes incertae sedis</taxon>
        <taxon>Acrospermales</taxon>
        <taxon>Acrospermaceae</taxon>
        <taxon>Pseudovirgaria</taxon>
    </lineage>
</organism>
<feature type="region of interest" description="Disordered" evidence="1">
    <location>
        <begin position="72"/>
        <end position="223"/>
    </location>
</feature>
<evidence type="ECO:0000313" key="2">
    <source>
        <dbReference type="EMBL" id="KAF2762462.1"/>
    </source>
</evidence>